<reference evidence="16" key="1">
    <citation type="submission" date="2025-08" db="UniProtKB">
        <authorList>
            <consortium name="RefSeq"/>
        </authorList>
    </citation>
    <scope>IDENTIFICATION</scope>
    <source>
        <tissue evidence="16">Whole body</tissue>
    </source>
</reference>
<comment type="subcellular location">
    <subcellularLocation>
        <location evidence="2">Mitochondrion inner membrane</location>
        <topology evidence="2">Peripheral membrane protein</topology>
        <orientation evidence="2">Matrix side</orientation>
    </subcellularLocation>
</comment>
<evidence type="ECO:0000256" key="2">
    <source>
        <dbReference type="ARBA" id="ARBA00004443"/>
    </source>
</evidence>
<comment type="function">
    <text evidence="1">Accessory subunit of the mitochondrial membrane respiratory chain NADH dehydrogenase (Complex I), that is believed not to be involved in catalysis. Complex I functions in the transfer of electrons from NADH to the respiratory chain. The immediate electron acceptor for the enzyme is believed to be ubiquinone.</text>
</comment>
<evidence type="ECO:0000256" key="6">
    <source>
        <dbReference type="ARBA" id="ARBA00022448"/>
    </source>
</evidence>
<keyword evidence="12" id="KW-0472">Membrane</keyword>
<evidence type="ECO:0000256" key="12">
    <source>
        <dbReference type="ARBA" id="ARBA00023136"/>
    </source>
</evidence>
<evidence type="ECO:0000313" key="15">
    <source>
        <dbReference type="Proteomes" id="UP001652626"/>
    </source>
</evidence>
<evidence type="ECO:0000256" key="9">
    <source>
        <dbReference type="ARBA" id="ARBA00022982"/>
    </source>
</evidence>
<dbReference type="Proteomes" id="UP001652626">
    <property type="component" value="Chromosome 14"/>
</dbReference>
<keyword evidence="6" id="KW-0813">Transport</keyword>
<organism evidence="15 16">
    <name type="scientific">Vanessa tameamea</name>
    <name type="common">Kamehameha butterfly</name>
    <dbReference type="NCBI Taxonomy" id="334116"/>
    <lineage>
        <taxon>Eukaryota</taxon>
        <taxon>Metazoa</taxon>
        <taxon>Ecdysozoa</taxon>
        <taxon>Arthropoda</taxon>
        <taxon>Hexapoda</taxon>
        <taxon>Insecta</taxon>
        <taxon>Pterygota</taxon>
        <taxon>Neoptera</taxon>
        <taxon>Endopterygota</taxon>
        <taxon>Lepidoptera</taxon>
        <taxon>Glossata</taxon>
        <taxon>Ditrysia</taxon>
        <taxon>Papilionoidea</taxon>
        <taxon>Nymphalidae</taxon>
        <taxon>Nymphalinae</taxon>
        <taxon>Vanessa</taxon>
    </lineage>
</organism>
<evidence type="ECO:0000256" key="8">
    <source>
        <dbReference type="ARBA" id="ARBA00022792"/>
    </source>
</evidence>
<keyword evidence="7" id="KW-0679">Respiratory chain</keyword>
<dbReference type="AlphaFoldDB" id="A0A8B8IAU5"/>
<dbReference type="OrthoDB" id="7449810at2759"/>
<name>A0A8B8IAU5_VANTA</name>
<keyword evidence="15" id="KW-1185">Reference proteome</keyword>
<evidence type="ECO:0000256" key="1">
    <source>
        <dbReference type="ARBA" id="ARBA00003195"/>
    </source>
</evidence>
<dbReference type="GeneID" id="113398730"/>
<evidence type="ECO:0000256" key="4">
    <source>
        <dbReference type="ARBA" id="ARBA00011533"/>
    </source>
</evidence>
<keyword evidence="9" id="KW-0249">Electron transport</keyword>
<dbReference type="RefSeq" id="XP_026493402.2">
    <property type="nucleotide sequence ID" value="XM_026637617.2"/>
</dbReference>
<evidence type="ECO:0000256" key="5">
    <source>
        <dbReference type="ARBA" id="ARBA00016383"/>
    </source>
</evidence>
<accession>A0A8B8IAU5</accession>
<keyword evidence="10" id="KW-0007">Acetylation</keyword>
<comment type="subunit">
    <text evidence="4">Complex I is composed of 45 different subunits.</text>
</comment>
<evidence type="ECO:0000256" key="14">
    <source>
        <dbReference type="ARBA" id="ARBA00033401"/>
    </source>
</evidence>
<comment type="similarity">
    <text evidence="3">Belongs to the complex I NDUFA7 subunit family.</text>
</comment>
<gene>
    <name evidence="16" type="primary">LOC113398730</name>
</gene>
<keyword evidence="8" id="KW-0999">Mitochondrion inner membrane</keyword>
<evidence type="ECO:0000256" key="3">
    <source>
        <dbReference type="ARBA" id="ARBA00005482"/>
    </source>
</evidence>
<dbReference type="GO" id="GO:0005743">
    <property type="term" value="C:mitochondrial inner membrane"/>
    <property type="evidence" value="ECO:0007669"/>
    <property type="project" value="UniProtKB-SubCell"/>
</dbReference>
<evidence type="ECO:0000256" key="7">
    <source>
        <dbReference type="ARBA" id="ARBA00022660"/>
    </source>
</evidence>
<dbReference type="InterPro" id="IPR009947">
    <property type="entry name" value="NDUA7"/>
</dbReference>
<evidence type="ECO:0000256" key="11">
    <source>
        <dbReference type="ARBA" id="ARBA00023128"/>
    </source>
</evidence>
<dbReference type="PANTHER" id="PTHR12485:SF1">
    <property type="entry name" value="NADH DEHYDROGENASE [UBIQUINONE] 1 ALPHA SUBCOMPLEX SUBUNIT 7"/>
    <property type="match status" value="1"/>
</dbReference>
<evidence type="ECO:0000313" key="16">
    <source>
        <dbReference type="RefSeq" id="XP_026493402.2"/>
    </source>
</evidence>
<dbReference type="GO" id="GO:0006120">
    <property type="term" value="P:mitochondrial electron transport, NADH to ubiquinone"/>
    <property type="evidence" value="ECO:0007669"/>
    <property type="project" value="TreeGrafter"/>
</dbReference>
<evidence type="ECO:0000256" key="10">
    <source>
        <dbReference type="ARBA" id="ARBA00022990"/>
    </source>
</evidence>
<sequence>MSKKKYNFRDVSYGLQKLRNFLLGRKHTLHGRFPPLLAPRTIPPAEIPRGPDFKYSDKYYFKRNAFNSVLPPVVAPVGEGPPILKDPVKKIASTVIPPDAICFNYAPTPGPTWWWDGHCYYENVPDPICAPQQSASPCPPSPEQQQQK</sequence>
<proteinExistence type="inferred from homology"/>
<evidence type="ECO:0000256" key="13">
    <source>
        <dbReference type="ARBA" id="ARBA00030360"/>
    </source>
</evidence>
<protein>
    <recommendedName>
        <fullName evidence="5">NADH dehydrogenase [ubiquinone] 1 alpha subcomplex subunit 7</fullName>
    </recommendedName>
    <alternativeName>
        <fullName evidence="14">Complex I-B14.5a</fullName>
    </alternativeName>
    <alternativeName>
        <fullName evidence="13">NADH-ubiquinone oxidoreductase subunit B14.5a</fullName>
    </alternativeName>
</protein>
<dbReference type="OMA" id="DGHCYYE"/>
<dbReference type="PANTHER" id="PTHR12485">
    <property type="entry name" value="NADH-UBIQUINONE OXIDOREDUCTASE SUBUNIT B"/>
    <property type="match status" value="1"/>
</dbReference>
<dbReference type="Pfam" id="PF07347">
    <property type="entry name" value="CI-B14_5a"/>
    <property type="match status" value="1"/>
</dbReference>
<keyword evidence="11" id="KW-0496">Mitochondrion</keyword>